<accession>A0ABR4SP14</accession>
<evidence type="ECO:0000256" key="3">
    <source>
        <dbReference type="ARBA" id="ARBA00022748"/>
    </source>
</evidence>
<evidence type="ECO:0000256" key="2">
    <source>
        <dbReference type="ARBA" id="ARBA00022692"/>
    </source>
</evidence>
<dbReference type="EMBL" id="JDRS01000001">
    <property type="protein sequence ID" value="KDS94378.1"/>
    <property type="molecule type" value="Genomic_DNA"/>
</dbReference>
<dbReference type="InterPro" id="IPR017562">
    <property type="entry name" value="Cyt_c_biogenesis_CcsA"/>
</dbReference>
<comment type="subcellular location">
    <subcellularLocation>
        <location evidence="1">Membrane</location>
        <topology evidence="1">Multi-pass membrane protein</topology>
    </subcellularLocation>
</comment>
<keyword evidence="3" id="KW-0201">Cytochrome c-type biogenesis</keyword>
<dbReference type="InterPro" id="IPR002541">
    <property type="entry name" value="Cyt_c_assembly"/>
</dbReference>
<dbReference type="Proteomes" id="UP000030182">
    <property type="component" value="Unassembled WGS sequence"/>
</dbReference>
<feature type="domain" description="Cytochrome c assembly protein" evidence="8">
    <location>
        <begin position="125"/>
        <end position="343"/>
    </location>
</feature>
<feature type="transmembrane region" description="Helical" evidence="7">
    <location>
        <begin position="253"/>
        <end position="280"/>
    </location>
</feature>
<feature type="transmembrane region" description="Helical" evidence="7">
    <location>
        <begin position="189"/>
        <end position="215"/>
    </location>
</feature>
<evidence type="ECO:0000256" key="1">
    <source>
        <dbReference type="ARBA" id="ARBA00004141"/>
    </source>
</evidence>
<sequence>MNVQQLAAASDFFILLAMVVYMMAFVAFAIDLAKAVRVRSDVRLATKTRERELATVGAPASPDSAGSAPAADLDLSEGADDAEADFAPARGMNPLTFALGAAAIATAFQLLGVIARGIATQRVPWGNMYEFSMTGAAVIMAMFLLLAHRVWDMRRLGLFVLTPVLFIMVIAYTSWYLPAAHLTPSLQNSPWLVIHVIVAILSMALFSLSAVVALLQLFQHSRESRLEAGNEAGSSRLDRVLERIPDAKRLEQIAFQTTAVGFVLWTFTLIFGAIWANYAWGRYWNWDPKETWTFVIWIVYAVYLHARATVGFRGKTAAYFCIAGFVCVIFNYTIVNTVINGLHSYSGL</sequence>
<evidence type="ECO:0000259" key="8">
    <source>
        <dbReference type="Pfam" id="PF01578"/>
    </source>
</evidence>
<feature type="transmembrane region" description="Helical" evidence="7">
    <location>
        <begin position="131"/>
        <end position="151"/>
    </location>
</feature>
<dbReference type="RefSeq" id="WP_034372132.1">
    <property type="nucleotide sequence ID" value="NZ_KN323183.1"/>
</dbReference>
<name>A0ABR4SP14_9MICO</name>
<evidence type="ECO:0000256" key="5">
    <source>
        <dbReference type="ARBA" id="ARBA00023136"/>
    </source>
</evidence>
<feature type="transmembrane region" description="Helical" evidence="7">
    <location>
        <begin position="317"/>
        <end position="339"/>
    </location>
</feature>
<dbReference type="InterPro" id="IPR045062">
    <property type="entry name" value="Cyt_c_biogenesis_CcsA/CcmC"/>
</dbReference>
<proteinExistence type="predicted"/>
<feature type="transmembrane region" description="Helical" evidence="7">
    <location>
        <begin position="95"/>
        <end position="119"/>
    </location>
</feature>
<keyword evidence="5 7" id="KW-0472">Membrane</keyword>
<dbReference type="NCBIfam" id="TIGR03144">
    <property type="entry name" value="cytochr_II_ccsB"/>
    <property type="match status" value="1"/>
</dbReference>
<organism evidence="9 10">
    <name type="scientific">Dermabacter hominis 1368</name>
    <dbReference type="NCBI Taxonomy" id="1450519"/>
    <lineage>
        <taxon>Bacteria</taxon>
        <taxon>Bacillati</taxon>
        <taxon>Actinomycetota</taxon>
        <taxon>Actinomycetes</taxon>
        <taxon>Micrococcales</taxon>
        <taxon>Dermabacteraceae</taxon>
        <taxon>Dermabacter</taxon>
    </lineage>
</organism>
<feature type="transmembrane region" description="Helical" evidence="7">
    <location>
        <begin position="12"/>
        <end position="33"/>
    </location>
</feature>
<gene>
    <name evidence="9" type="ORF">DHOM_00940</name>
</gene>
<dbReference type="Pfam" id="PF01578">
    <property type="entry name" value="Cytochrom_C_asm"/>
    <property type="match status" value="1"/>
</dbReference>
<dbReference type="PANTHER" id="PTHR30071:SF1">
    <property type="entry name" value="CYTOCHROME B_B6 PROTEIN-RELATED"/>
    <property type="match status" value="1"/>
</dbReference>
<reference evidence="9 10" key="1">
    <citation type="submission" date="2014-01" db="EMBL/GenBank/DDBJ databases">
        <title>Draft genome sequence of the multidrug-resistant clinical isolate Dermabacter hominis 1368.</title>
        <authorList>
            <person name="Albersmeier A."/>
            <person name="Bomholt C."/>
            <person name="Glaub A."/>
            <person name="Ruckert C."/>
            <person name="Soriano F."/>
            <person name="Fernandez-Natal I."/>
            <person name="Tauch A."/>
        </authorList>
    </citation>
    <scope>NUCLEOTIDE SEQUENCE [LARGE SCALE GENOMIC DNA]</scope>
    <source>
        <strain evidence="9 10">1368</strain>
    </source>
</reference>
<keyword evidence="10" id="KW-1185">Reference proteome</keyword>
<feature type="compositionally biased region" description="Low complexity" evidence="6">
    <location>
        <begin position="57"/>
        <end position="72"/>
    </location>
</feature>
<evidence type="ECO:0000256" key="4">
    <source>
        <dbReference type="ARBA" id="ARBA00022989"/>
    </source>
</evidence>
<keyword evidence="2 7" id="KW-0812">Transmembrane</keyword>
<evidence type="ECO:0000313" key="9">
    <source>
        <dbReference type="EMBL" id="KDS94378.1"/>
    </source>
</evidence>
<keyword evidence="4 7" id="KW-1133">Transmembrane helix</keyword>
<feature type="transmembrane region" description="Helical" evidence="7">
    <location>
        <begin position="292"/>
        <end position="310"/>
    </location>
</feature>
<feature type="region of interest" description="Disordered" evidence="6">
    <location>
        <begin position="53"/>
        <end position="72"/>
    </location>
</feature>
<evidence type="ECO:0000256" key="6">
    <source>
        <dbReference type="SAM" id="MobiDB-lite"/>
    </source>
</evidence>
<protein>
    <submittedName>
        <fullName evidence="9">Cytochrome C biogenesis protein CcsB</fullName>
    </submittedName>
</protein>
<feature type="transmembrane region" description="Helical" evidence="7">
    <location>
        <begin position="158"/>
        <end position="177"/>
    </location>
</feature>
<comment type="caution">
    <text evidence="9">The sequence shown here is derived from an EMBL/GenBank/DDBJ whole genome shotgun (WGS) entry which is preliminary data.</text>
</comment>
<dbReference type="PANTHER" id="PTHR30071">
    <property type="entry name" value="HEME EXPORTER PROTEIN C"/>
    <property type="match status" value="1"/>
</dbReference>
<evidence type="ECO:0000313" key="10">
    <source>
        <dbReference type="Proteomes" id="UP000030182"/>
    </source>
</evidence>
<evidence type="ECO:0000256" key="7">
    <source>
        <dbReference type="SAM" id="Phobius"/>
    </source>
</evidence>